<dbReference type="WBParaSite" id="MBELARI_LOCUS7692">
    <property type="protein sequence ID" value="MBELARI_LOCUS7692"/>
    <property type="gene ID" value="MBELARI_LOCUS7692"/>
</dbReference>
<feature type="compositionally biased region" description="Low complexity" evidence="1">
    <location>
        <begin position="384"/>
        <end position="395"/>
    </location>
</feature>
<sequence length="486" mass="54818">MKVTSPLDEGQQNFRDGALTYGRSKEALLPVLNVDKIDNGFYPHKLLTSLFCIYYGSCPIKDLKDTDTPVGRMYAKRKMGRVKLSKDIKMRVRGTEYATDKGWNVGHLWDFKYGGTNWNIDNFIVQNAVVNSVDGQRSATPNRFEQQLKSEHHDSVYEKVIICLNPKIEGESIQPASFLRLERFVPALPLNDETEAEWMVIRIYNPEPEEMKIFKELHPSRKPAECYVYDFGAKNGDEAQLLTELAKLLDHDKKPEGNNSIKQLEGNEYHKELENLIMDIIKELHTPDELCQSFKLPDGMKKSEGEAVLKALLQADEPPAVLYLYTSNLKCFTADPEREIKIKKIFAGKAPDYANKKIKDAIDELQKWKSIASIAQRDDSGIGTAENTTNAENEASPPLDDKTPKVISRDFDVDEDEALMFTNQADDERDQVFPCLGRATSSPQLNESTSSDAFLHVSMPEVDESDAVDDLGHSEIATTNSNGINK</sequence>
<keyword evidence="2" id="KW-1185">Reference proteome</keyword>
<proteinExistence type="predicted"/>
<feature type="region of interest" description="Disordered" evidence="1">
    <location>
        <begin position="379"/>
        <end position="405"/>
    </location>
</feature>
<name>A0AAF3FM13_9BILA</name>
<feature type="region of interest" description="Disordered" evidence="1">
    <location>
        <begin position="438"/>
        <end position="486"/>
    </location>
</feature>
<dbReference type="Proteomes" id="UP000887575">
    <property type="component" value="Unassembled WGS sequence"/>
</dbReference>
<protein>
    <submittedName>
        <fullName evidence="3">Uncharacterized protein</fullName>
    </submittedName>
</protein>
<accession>A0AAF3FM13</accession>
<evidence type="ECO:0000256" key="1">
    <source>
        <dbReference type="SAM" id="MobiDB-lite"/>
    </source>
</evidence>
<feature type="compositionally biased region" description="Polar residues" evidence="1">
    <location>
        <begin position="476"/>
        <end position="486"/>
    </location>
</feature>
<reference evidence="3" key="1">
    <citation type="submission" date="2024-02" db="UniProtKB">
        <authorList>
            <consortium name="WormBaseParasite"/>
        </authorList>
    </citation>
    <scope>IDENTIFICATION</scope>
</reference>
<evidence type="ECO:0000313" key="2">
    <source>
        <dbReference type="Proteomes" id="UP000887575"/>
    </source>
</evidence>
<dbReference type="AlphaFoldDB" id="A0AAF3FM13"/>
<feature type="compositionally biased region" description="Polar residues" evidence="1">
    <location>
        <begin position="439"/>
        <end position="452"/>
    </location>
</feature>
<evidence type="ECO:0000313" key="3">
    <source>
        <dbReference type="WBParaSite" id="MBELARI_LOCUS7692"/>
    </source>
</evidence>
<organism evidence="2 3">
    <name type="scientific">Mesorhabditis belari</name>
    <dbReference type="NCBI Taxonomy" id="2138241"/>
    <lineage>
        <taxon>Eukaryota</taxon>
        <taxon>Metazoa</taxon>
        <taxon>Ecdysozoa</taxon>
        <taxon>Nematoda</taxon>
        <taxon>Chromadorea</taxon>
        <taxon>Rhabditida</taxon>
        <taxon>Rhabditina</taxon>
        <taxon>Rhabditomorpha</taxon>
        <taxon>Rhabditoidea</taxon>
        <taxon>Rhabditidae</taxon>
        <taxon>Mesorhabditinae</taxon>
        <taxon>Mesorhabditis</taxon>
    </lineage>
</organism>